<protein>
    <submittedName>
        <fullName evidence="2">Extracellular solute-binding protein</fullName>
    </submittedName>
</protein>
<keyword evidence="3" id="KW-1185">Reference proteome</keyword>
<evidence type="ECO:0000313" key="3">
    <source>
        <dbReference type="Proteomes" id="UP000429958"/>
    </source>
</evidence>
<dbReference type="PANTHER" id="PTHR43649">
    <property type="entry name" value="ARABINOSE-BINDING PROTEIN-RELATED"/>
    <property type="match status" value="1"/>
</dbReference>
<keyword evidence="1" id="KW-0732">Signal</keyword>
<dbReference type="Gene3D" id="3.40.190.10">
    <property type="entry name" value="Periplasmic binding protein-like II"/>
    <property type="match status" value="1"/>
</dbReference>
<comment type="caution">
    <text evidence="2">The sequence shown here is derived from an EMBL/GenBank/DDBJ whole genome shotgun (WGS) entry which is preliminary data.</text>
</comment>
<reference evidence="2 3" key="1">
    <citation type="submission" date="2019-08" db="EMBL/GenBank/DDBJ databases">
        <title>In-depth cultivation of the pig gut microbiome towards novel bacterial diversity and tailored functional studies.</title>
        <authorList>
            <person name="Wylensek D."/>
            <person name="Hitch T.C.A."/>
            <person name="Clavel T."/>
        </authorList>
    </citation>
    <scope>NUCLEOTIDE SEQUENCE [LARGE SCALE GENOMIC DNA]</scope>
    <source>
        <strain evidence="2 3">WCA-389-WT-23D1</strain>
    </source>
</reference>
<dbReference type="InterPro" id="IPR050490">
    <property type="entry name" value="Bact_solute-bd_prot1"/>
</dbReference>
<dbReference type="EMBL" id="VUMD01000011">
    <property type="protein sequence ID" value="MSS37436.1"/>
    <property type="molecule type" value="Genomic_DNA"/>
</dbReference>
<evidence type="ECO:0000256" key="1">
    <source>
        <dbReference type="SAM" id="SignalP"/>
    </source>
</evidence>
<sequence length="450" mass="49353">MNHKDSKGGRKVKKIIVWLLAAAAAGSLAACAGQEGGAQQNAAAEAKGKAEADDGESVSIWCWDETFNIPAAEAAADIYREKAPDFQVEITNLSFDDIVTRLTTAAAGGQEDTFPDIMLMSDTNIKKFVTLYPEYFADLTESGIDFSQFADYKVEAGTVNGRVYGVPFDNGASIAVYRTDLLEKAGLTVEELADLTWDEYIEKAAPVVEKTGLPMLITADNNQLINCMLQSSGYWYFEEDGTLNLKNNEGLRAVFETYKKLMDTGILQIRADMESYYSSFFDGSAVGMMNACWIMNTLKKDESLSGKWAIANMPRFSDIEGASNSGNTGGSSWIVMNTENKELAIDYLNHTFAGSPELYNELLKEISAVATYLPAKDQPNYQESQPFYGGQPVFKMILEYSDTVPRVNYGIYTAEAADAVKTALTEYRTGAADLDAALEQAEQNVSFLMQ</sequence>
<gene>
    <name evidence="2" type="ORF">FYJ39_12830</name>
</gene>
<proteinExistence type="predicted"/>
<feature type="chain" id="PRO_5038635393" evidence="1">
    <location>
        <begin position="30"/>
        <end position="450"/>
    </location>
</feature>
<dbReference type="PROSITE" id="PS51257">
    <property type="entry name" value="PROKAR_LIPOPROTEIN"/>
    <property type="match status" value="1"/>
</dbReference>
<name>A0A7X2TDZ3_9CLOT</name>
<accession>A0A7X2TDZ3</accession>
<dbReference type="InterPro" id="IPR006059">
    <property type="entry name" value="SBP"/>
</dbReference>
<dbReference type="Pfam" id="PF13416">
    <property type="entry name" value="SBP_bac_8"/>
    <property type="match status" value="1"/>
</dbReference>
<evidence type="ECO:0000313" key="2">
    <source>
        <dbReference type="EMBL" id="MSS37436.1"/>
    </source>
</evidence>
<dbReference type="AlphaFoldDB" id="A0A7X2TDZ3"/>
<feature type="signal peptide" evidence="1">
    <location>
        <begin position="1"/>
        <end position="29"/>
    </location>
</feature>
<organism evidence="2 3">
    <name type="scientific">Clostridium porci</name>
    <dbReference type="NCBI Taxonomy" id="2605778"/>
    <lineage>
        <taxon>Bacteria</taxon>
        <taxon>Bacillati</taxon>
        <taxon>Bacillota</taxon>
        <taxon>Clostridia</taxon>
        <taxon>Eubacteriales</taxon>
        <taxon>Clostridiaceae</taxon>
        <taxon>Clostridium</taxon>
    </lineage>
</organism>
<dbReference type="Proteomes" id="UP000429958">
    <property type="component" value="Unassembled WGS sequence"/>
</dbReference>
<dbReference type="SUPFAM" id="SSF53850">
    <property type="entry name" value="Periplasmic binding protein-like II"/>
    <property type="match status" value="1"/>
</dbReference>
<dbReference type="PANTHER" id="PTHR43649:SF32">
    <property type="entry name" value="SUGAR BINDING SECRETED PROTEIN"/>
    <property type="match status" value="1"/>
</dbReference>